<feature type="region of interest" description="Disordered" evidence="1">
    <location>
        <begin position="1"/>
        <end position="21"/>
    </location>
</feature>
<accession>A0ABT2HTG7</accession>
<evidence type="ECO:0000313" key="4">
    <source>
        <dbReference type="Proteomes" id="UP001205046"/>
    </source>
</evidence>
<feature type="compositionally biased region" description="Low complexity" evidence="1">
    <location>
        <begin position="9"/>
        <end position="21"/>
    </location>
</feature>
<keyword evidence="3" id="KW-0540">Nuclease</keyword>
<reference evidence="3 4" key="1">
    <citation type="submission" date="2022-04" db="EMBL/GenBank/DDBJ databases">
        <title>Human microbiome associated bacterial genomes.</title>
        <authorList>
            <person name="Sandstrom S."/>
            <person name="Salamzade R."/>
            <person name="Kalan L.R."/>
        </authorList>
    </citation>
    <scope>NUCLEOTIDE SEQUENCE [LARGE SCALE GENOMIC DNA]</scope>
    <source>
        <strain evidence="4">p3-SID767</strain>
    </source>
</reference>
<keyword evidence="4" id="KW-1185">Reference proteome</keyword>
<feature type="compositionally biased region" description="Polar residues" evidence="1">
    <location>
        <begin position="271"/>
        <end position="289"/>
    </location>
</feature>
<evidence type="ECO:0000313" key="3">
    <source>
        <dbReference type="EMBL" id="MCT1608002.1"/>
    </source>
</evidence>
<organism evidence="3 4">
    <name type="scientific">Nesterenkonia massiliensis</name>
    <dbReference type="NCBI Taxonomy" id="1232429"/>
    <lineage>
        <taxon>Bacteria</taxon>
        <taxon>Bacillati</taxon>
        <taxon>Actinomycetota</taxon>
        <taxon>Actinomycetes</taxon>
        <taxon>Micrococcales</taxon>
        <taxon>Micrococcaceae</taxon>
        <taxon>Nesterenkonia</taxon>
    </lineage>
</organism>
<name>A0ABT2HTG7_9MICC</name>
<keyword evidence="3" id="KW-0378">Hydrolase</keyword>
<feature type="compositionally biased region" description="Basic residues" evidence="1">
    <location>
        <begin position="398"/>
        <end position="408"/>
    </location>
</feature>
<dbReference type="Proteomes" id="UP001205046">
    <property type="component" value="Unassembled WGS sequence"/>
</dbReference>
<feature type="compositionally biased region" description="Pro residues" evidence="1">
    <location>
        <begin position="344"/>
        <end position="355"/>
    </location>
</feature>
<keyword evidence="3" id="KW-0255">Endonuclease</keyword>
<dbReference type="GO" id="GO:0004519">
    <property type="term" value="F:endonuclease activity"/>
    <property type="evidence" value="ECO:0007669"/>
    <property type="project" value="UniProtKB-KW"/>
</dbReference>
<feature type="compositionally biased region" description="Low complexity" evidence="1">
    <location>
        <begin position="291"/>
        <end position="304"/>
    </location>
</feature>
<feature type="domain" description="HNH" evidence="2">
    <location>
        <begin position="162"/>
        <end position="220"/>
    </location>
</feature>
<dbReference type="Gene3D" id="1.10.30.50">
    <property type="match status" value="1"/>
</dbReference>
<feature type="compositionally biased region" description="Low complexity" evidence="1">
    <location>
        <begin position="317"/>
        <end position="343"/>
    </location>
</feature>
<dbReference type="RefSeq" id="WP_260073897.1">
    <property type="nucleotide sequence ID" value="NZ_JALXMO010000058.1"/>
</dbReference>
<gene>
    <name evidence="3" type="ORF">M3B43_11890</name>
</gene>
<dbReference type="EMBL" id="JALXMO010000058">
    <property type="protein sequence ID" value="MCT1608002.1"/>
    <property type="molecule type" value="Genomic_DNA"/>
</dbReference>
<sequence>MPSAPGARTPTTNHTTDGRTTTTMAWVKEGDEAVFHPVVTESAALAPEGEHGFVNEVFGFVARCASYSARHLLDYYVPMGAALQIAGPRGHDIIDWAVKTGYMVRKDMKGHDGNPKPAVRIIEHEGLFHLRFKEEVERDRQDWKDRKSGVAAQIRARDGDQCRYCGKTVKPKDTVTARGQTLVSLTVDHLRPKTDKNSPKKFDSPEDGVVACRSCNSKIGTMPKEKRVKLLLEPPKTPLYGPRTVELLEEHGIPTDKGMLLVNDAAEGSGVKTSTPSNPAADASSTARSTPEGIPAPAGDPGAAQEHTGRPEGSSLDVDPAASSEVSVVEGSEGPSQDADPALGAPPPSADPPNSPEQVPSSFQAASRACSGQGPGRGGSGRDGSGREARPQGSSTSKSRKKKRRRRR</sequence>
<feature type="region of interest" description="Disordered" evidence="1">
    <location>
        <begin position="268"/>
        <end position="408"/>
    </location>
</feature>
<evidence type="ECO:0000256" key="1">
    <source>
        <dbReference type="SAM" id="MobiDB-lite"/>
    </source>
</evidence>
<dbReference type="Pfam" id="PF01844">
    <property type="entry name" value="HNH"/>
    <property type="match status" value="1"/>
</dbReference>
<dbReference type="CDD" id="cd00085">
    <property type="entry name" value="HNHc"/>
    <property type="match status" value="1"/>
</dbReference>
<dbReference type="InterPro" id="IPR003615">
    <property type="entry name" value="HNH_nuc"/>
</dbReference>
<evidence type="ECO:0000259" key="2">
    <source>
        <dbReference type="Pfam" id="PF01844"/>
    </source>
</evidence>
<protein>
    <submittedName>
        <fullName evidence="3">HNH endonuclease</fullName>
    </submittedName>
</protein>
<dbReference type="InterPro" id="IPR002711">
    <property type="entry name" value="HNH"/>
</dbReference>
<proteinExistence type="predicted"/>
<comment type="caution">
    <text evidence="3">The sequence shown here is derived from an EMBL/GenBank/DDBJ whole genome shotgun (WGS) entry which is preliminary data.</text>
</comment>
<feature type="compositionally biased region" description="Gly residues" evidence="1">
    <location>
        <begin position="373"/>
        <end position="383"/>
    </location>
</feature>